<evidence type="ECO:0000313" key="3">
    <source>
        <dbReference type="Proteomes" id="UP000279909"/>
    </source>
</evidence>
<evidence type="ECO:0000259" key="1">
    <source>
        <dbReference type="PROSITE" id="PS50943"/>
    </source>
</evidence>
<reference evidence="2 3" key="1">
    <citation type="journal article" date="2014" name="Int. J. Syst. Evol. Microbiol.">
        <title>Lysinibacillus halotolerans sp. nov., isolated from saline-alkaline soil.</title>
        <authorList>
            <person name="Kong D."/>
            <person name="Wang Y."/>
            <person name="Zhao B."/>
            <person name="Li Y."/>
            <person name="Song J."/>
            <person name="Zhai Y."/>
            <person name="Zhang C."/>
            <person name="Wang H."/>
            <person name="Chen X."/>
            <person name="Zhao B."/>
            <person name="Ruan Z."/>
        </authorList>
    </citation>
    <scope>NUCLEOTIDE SEQUENCE [LARGE SCALE GENOMIC DNA]</scope>
    <source>
        <strain evidence="2 3">MCCC 1A12703</strain>
    </source>
</reference>
<organism evidence="2 3">
    <name type="scientific">Lysinibacillus halotolerans</name>
    <dbReference type="NCBI Taxonomy" id="1368476"/>
    <lineage>
        <taxon>Bacteria</taxon>
        <taxon>Bacillati</taxon>
        <taxon>Bacillota</taxon>
        <taxon>Bacilli</taxon>
        <taxon>Bacillales</taxon>
        <taxon>Bacillaceae</taxon>
        <taxon>Lysinibacillus</taxon>
    </lineage>
</organism>
<dbReference type="SUPFAM" id="SSF47413">
    <property type="entry name" value="lambda repressor-like DNA-binding domains"/>
    <property type="match status" value="1"/>
</dbReference>
<dbReference type="InterPro" id="IPR010982">
    <property type="entry name" value="Lambda_DNA-bd_dom_sf"/>
</dbReference>
<dbReference type="EMBL" id="RHLQ01000009">
    <property type="protein sequence ID" value="RND00237.1"/>
    <property type="molecule type" value="Genomic_DNA"/>
</dbReference>
<accession>A0A3M8HCX2</accession>
<feature type="domain" description="HTH cro/C1-type" evidence="1">
    <location>
        <begin position="25"/>
        <end position="79"/>
    </location>
</feature>
<comment type="caution">
    <text evidence="2">The sequence shown here is derived from an EMBL/GenBank/DDBJ whole genome shotgun (WGS) entry which is preliminary data.</text>
</comment>
<dbReference type="Gene3D" id="1.10.260.40">
    <property type="entry name" value="lambda repressor-like DNA-binding domains"/>
    <property type="match status" value="1"/>
</dbReference>
<name>A0A3M8HCX2_9BACI</name>
<evidence type="ECO:0000313" key="2">
    <source>
        <dbReference type="EMBL" id="RND00237.1"/>
    </source>
</evidence>
<keyword evidence="3" id="KW-1185">Reference proteome</keyword>
<dbReference type="InterPro" id="IPR001387">
    <property type="entry name" value="Cro/C1-type_HTH"/>
</dbReference>
<dbReference type="SMART" id="SM00530">
    <property type="entry name" value="HTH_XRE"/>
    <property type="match status" value="1"/>
</dbReference>
<dbReference type="CDD" id="cd00093">
    <property type="entry name" value="HTH_XRE"/>
    <property type="match status" value="1"/>
</dbReference>
<protein>
    <submittedName>
        <fullName evidence="2">XRE family transcriptional regulator</fullName>
    </submittedName>
</protein>
<proteinExistence type="predicted"/>
<dbReference type="Proteomes" id="UP000279909">
    <property type="component" value="Unassembled WGS sequence"/>
</dbReference>
<dbReference type="PROSITE" id="PS50943">
    <property type="entry name" value="HTH_CROC1"/>
    <property type="match status" value="1"/>
</dbReference>
<dbReference type="AlphaFoldDB" id="A0A3M8HCX2"/>
<dbReference type="Pfam" id="PF01381">
    <property type="entry name" value="HTH_3"/>
    <property type="match status" value="1"/>
</dbReference>
<gene>
    <name evidence="2" type="ORF">EC501_05540</name>
</gene>
<dbReference type="GO" id="GO:0003677">
    <property type="term" value="F:DNA binding"/>
    <property type="evidence" value="ECO:0007669"/>
    <property type="project" value="InterPro"/>
</dbReference>
<sequence length="93" mass="10626">MYNENKLSVSFNLGGENLVDVNKNIEKVRLSKGITRKFVAKKCGKTQQWYWKVEKGLIIPDAVNLQLIAKALEVDVKIFFENKLNDTLNTKLA</sequence>